<dbReference type="PANTHER" id="PTHR22744">
    <property type="entry name" value="HELIX LOOP HELIX PROTEIN 21-RELATED"/>
    <property type="match status" value="1"/>
</dbReference>
<organism evidence="3 4">
    <name type="scientific">Ditylenchus destructor</name>
    <dbReference type="NCBI Taxonomy" id="166010"/>
    <lineage>
        <taxon>Eukaryota</taxon>
        <taxon>Metazoa</taxon>
        <taxon>Ecdysozoa</taxon>
        <taxon>Nematoda</taxon>
        <taxon>Chromadorea</taxon>
        <taxon>Rhabditida</taxon>
        <taxon>Tylenchina</taxon>
        <taxon>Tylenchomorpha</taxon>
        <taxon>Sphaerularioidea</taxon>
        <taxon>Anguinidae</taxon>
        <taxon>Anguininae</taxon>
        <taxon>Ditylenchus</taxon>
    </lineage>
</organism>
<dbReference type="InterPro" id="IPR000210">
    <property type="entry name" value="BTB/POZ_dom"/>
</dbReference>
<proteinExistence type="predicted"/>
<accession>A0AAD4NBA8</accession>
<dbReference type="AlphaFoldDB" id="A0AAD4NBA8"/>
<comment type="caution">
    <text evidence="3">The sequence shown here is derived from an EMBL/GenBank/DDBJ whole genome shotgun (WGS) entry which is preliminary data.</text>
</comment>
<dbReference type="EMBL" id="JAKKPZ010000006">
    <property type="protein sequence ID" value="KAI1720395.1"/>
    <property type="molecule type" value="Genomic_DNA"/>
</dbReference>
<gene>
    <name evidence="3" type="ORF">DdX_05784</name>
</gene>
<evidence type="ECO:0000313" key="4">
    <source>
        <dbReference type="Proteomes" id="UP001201812"/>
    </source>
</evidence>
<dbReference type="Proteomes" id="UP001201812">
    <property type="component" value="Unassembled WGS sequence"/>
</dbReference>
<name>A0AAD4NBA8_9BILA</name>
<evidence type="ECO:0000313" key="3">
    <source>
        <dbReference type="EMBL" id="KAI1720395.1"/>
    </source>
</evidence>
<dbReference type="InterPro" id="IPR011333">
    <property type="entry name" value="SKP1/BTB/POZ_sf"/>
</dbReference>
<dbReference type="SUPFAM" id="SSF54695">
    <property type="entry name" value="POZ domain"/>
    <property type="match status" value="1"/>
</dbReference>
<feature type="domain" description="BTB" evidence="1">
    <location>
        <begin position="157"/>
        <end position="254"/>
    </location>
</feature>
<sequence length="582" mass="66491">MLGHPDVLDTAQIQHGQISLQCILSTDEEGNIPVNRYDDENGDVKRTDGLMFKANLVSYILMPRTSESGKLTIEMSAIAQQPNVEWRFLVQMAIVTQSSQPDGTLKKSDLADSDVFEFGNRIPPLIIIIDGNIVKLKLGIRYVHKMYNVLPKFDDGDVLLRFTNEKDEEVCTYEALLRMHSPVLAHALDQTATREGGQKILTIDCCNANSFRELLYQIYPIQRPIYADFRALCNAAVAFKVKTVLDKLCEHLVNYEHLNFEEKISEASKLGLDEAIEELIYNAVKSGQWASMINRGFNPKAMFPEKTYFGPICEAVIKAKTLESNTYCRNLKQSIDFTSNSLANDSSFIHLKVQGKSYFVNRGLLAIYNNPRFAVGNNGEYCIAKTVKLESVLAKYELRMHDVIEQLLHYLYGHKRVLDVIYLRPLIVFADYYKMEQLKSELEDMLLLEPPISPEKLLDHLYYAHHYNLTNLERLTLVRMDGSYQEVAQKVVQIPDFKHLLDAEFQEKIKKSMNALWSKMFKQLTLNNRMYKSLPAPARTRYVSDNGHGGPLLPVEELDLATLVNMNPDDIFGEEQELIVLP</sequence>
<reference evidence="3" key="1">
    <citation type="submission" date="2022-01" db="EMBL/GenBank/DDBJ databases">
        <title>Genome Sequence Resource for Two Populations of Ditylenchus destructor, the Migratory Endoparasitic Phytonematode.</title>
        <authorList>
            <person name="Zhang H."/>
            <person name="Lin R."/>
            <person name="Xie B."/>
        </authorList>
    </citation>
    <scope>NUCLEOTIDE SEQUENCE</scope>
    <source>
        <strain evidence="3">BazhouSP</strain>
    </source>
</reference>
<dbReference type="Pfam" id="PF00651">
    <property type="entry name" value="BTB"/>
    <property type="match status" value="1"/>
</dbReference>
<dbReference type="PANTHER" id="PTHR22744:SF14">
    <property type="entry name" value="BTB DOMAIN-CONTAINING PROTEIN-RELATED"/>
    <property type="match status" value="1"/>
</dbReference>
<dbReference type="Gene3D" id="3.30.710.10">
    <property type="entry name" value="Potassium Channel Kv1.1, Chain A"/>
    <property type="match status" value="2"/>
</dbReference>
<evidence type="ECO:0000259" key="1">
    <source>
        <dbReference type="Pfam" id="PF00651"/>
    </source>
</evidence>
<dbReference type="Pfam" id="PF24937">
    <property type="entry name" value="DUF7754"/>
    <property type="match status" value="1"/>
</dbReference>
<evidence type="ECO:0000259" key="2">
    <source>
        <dbReference type="Pfam" id="PF24937"/>
    </source>
</evidence>
<dbReference type="InterPro" id="IPR056656">
    <property type="entry name" value="DUF7754"/>
</dbReference>
<keyword evidence="4" id="KW-1185">Reference proteome</keyword>
<protein>
    <submittedName>
        <fullName evidence="3">BTB/POZ domain-containing protein</fullName>
    </submittedName>
</protein>
<feature type="domain" description="DUF7754" evidence="2">
    <location>
        <begin position="255"/>
        <end position="319"/>
    </location>
</feature>